<evidence type="ECO:0008006" key="3">
    <source>
        <dbReference type="Google" id="ProtNLM"/>
    </source>
</evidence>
<organism evidence="1 2">
    <name type="scientific">Undibacterium pigrum</name>
    <dbReference type="NCBI Taxonomy" id="401470"/>
    <lineage>
        <taxon>Bacteria</taxon>
        <taxon>Pseudomonadati</taxon>
        <taxon>Pseudomonadota</taxon>
        <taxon>Betaproteobacteria</taxon>
        <taxon>Burkholderiales</taxon>
        <taxon>Oxalobacteraceae</taxon>
        <taxon>Undibacterium</taxon>
    </lineage>
</organism>
<keyword evidence="2" id="KW-1185">Reference proteome</keyword>
<evidence type="ECO:0000313" key="1">
    <source>
        <dbReference type="EMBL" id="PXX40387.1"/>
    </source>
</evidence>
<reference evidence="1 2" key="1">
    <citation type="submission" date="2018-05" db="EMBL/GenBank/DDBJ databases">
        <title>Genomic Encyclopedia of Type Strains, Phase IV (KMG-IV): sequencing the most valuable type-strain genomes for metagenomic binning, comparative biology and taxonomic classification.</title>
        <authorList>
            <person name="Goeker M."/>
        </authorList>
    </citation>
    <scope>NUCLEOTIDE SEQUENCE [LARGE SCALE GENOMIC DNA]</scope>
    <source>
        <strain evidence="1 2">DSM 19792</strain>
    </source>
</reference>
<comment type="caution">
    <text evidence="1">The sequence shown here is derived from an EMBL/GenBank/DDBJ whole genome shotgun (WGS) entry which is preliminary data.</text>
</comment>
<name>A0A318J277_9BURK</name>
<dbReference type="AlphaFoldDB" id="A0A318J277"/>
<gene>
    <name evidence="1" type="ORF">DFR42_108222</name>
</gene>
<protein>
    <recommendedName>
        <fullName evidence="3">Response regulatory domain-containing protein</fullName>
    </recommendedName>
</protein>
<evidence type="ECO:0000313" key="2">
    <source>
        <dbReference type="Proteomes" id="UP000247792"/>
    </source>
</evidence>
<sequence length="60" mass="6787">MQTSSTLVQTSVHAGRLQVLLVDDDTEITTLLARYLENLISAAWPCQMARLCALRCRRRP</sequence>
<dbReference type="EMBL" id="QJKB01000008">
    <property type="protein sequence ID" value="PXX40387.1"/>
    <property type="molecule type" value="Genomic_DNA"/>
</dbReference>
<dbReference type="Proteomes" id="UP000247792">
    <property type="component" value="Unassembled WGS sequence"/>
</dbReference>
<accession>A0A318J277</accession>
<proteinExistence type="predicted"/>
<dbReference type="RefSeq" id="WP_110257111.1">
    <property type="nucleotide sequence ID" value="NZ_QJKB01000008.1"/>
</dbReference>